<dbReference type="RefSeq" id="XP_024730613.1">
    <property type="nucleotide sequence ID" value="XM_024883829.1"/>
</dbReference>
<sequence>MAPLRQFLLLFLIGFASTSTLPRHEIRAESDKSLRISARDDVGTIAVRSTLQSTSVDNKGLGVVVRTEPDLVERDPTPSALLLRDDSDLNARGTKRQSGLTSPSNRRKLLVGLGSNILTSAFWTLEFHVTKTAQSVSSFVMDEWYCPDLSDSWVVTSLEADTSGTPYLVNGNTDFTLSGYTGTAEIVVKFTASVWGSASSCYIVGMVTDPTCTLAGAYVPVTSWSFNDVSATD</sequence>
<feature type="signal peptide" evidence="1">
    <location>
        <begin position="1"/>
        <end position="18"/>
    </location>
</feature>
<dbReference type="AlphaFoldDB" id="A0A2J6SSJ3"/>
<name>A0A2J6SSJ3_9HELO</name>
<feature type="chain" id="PRO_5014438287" description="Ubiquitin 3 binding protein But2 C-terminal domain-containing protein" evidence="1">
    <location>
        <begin position="19"/>
        <end position="233"/>
    </location>
</feature>
<evidence type="ECO:0000256" key="1">
    <source>
        <dbReference type="SAM" id="SignalP"/>
    </source>
</evidence>
<dbReference type="OrthoDB" id="4950583at2759"/>
<accession>A0A2J6SSJ3</accession>
<gene>
    <name evidence="2" type="ORF">K444DRAFT_635160</name>
</gene>
<protein>
    <recommendedName>
        <fullName evidence="4">Ubiquitin 3 binding protein But2 C-terminal domain-containing protein</fullName>
    </recommendedName>
</protein>
<dbReference type="GeneID" id="36591906"/>
<proteinExistence type="predicted"/>
<evidence type="ECO:0000313" key="3">
    <source>
        <dbReference type="Proteomes" id="UP000235371"/>
    </source>
</evidence>
<evidence type="ECO:0008006" key="4">
    <source>
        <dbReference type="Google" id="ProtNLM"/>
    </source>
</evidence>
<dbReference type="EMBL" id="KZ613871">
    <property type="protein sequence ID" value="PMD53709.1"/>
    <property type="molecule type" value="Genomic_DNA"/>
</dbReference>
<dbReference type="Proteomes" id="UP000235371">
    <property type="component" value="Unassembled WGS sequence"/>
</dbReference>
<organism evidence="2 3">
    <name type="scientific">Hyaloscypha bicolor E</name>
    <dbReference type="NCBI Taxonomy" id="1095630"/>
    <lineage>
        <taxon>Eukaryota</taxon>
        <taxon>Fungi</taxon>
        <taxon>Dikarya</taxon>
        <taxon>Ascomycota</taxon>
        <taxon>Pezizomycotina</taxon>
        <taxon>Leotiomycetes</taxon>
        <taxon>Helotiales</taxon>
        <taxon>Hyaloscyphaceae</taxon>
        <taxon>Hyaloscypha</taxon>
        <taxon>Hyaloscypha bicolor</taxon>
    </lineage>
</organism>
<evidence type="ECO:0000313" key="2">
    <source>
        <dbReference type="EMBL" id="PMD53709.1"/>
    </source>
</evidence>
<dbReference type="InParanoid" id="A0A2J6SSJ3"/>
<keyword evidence="1" id="KW-0732">Signal</keyword>
<reference evidence="2 3" key="1">
    <citation type="submission" date="2016-04" db="EMBL/GenBank/DDBJ databases">
        <title>A degradative enzymes factory behind the ericoid mycorrhizal symbiosis.</title>
        <authorList>
            <consortium name="DOE Joint Genome Institute"/>
            <person name="Martino E."/>
            <person name="Morin E."/>
            <person name="Grelet G."/>
            <person name="Kuo A."/>
            <person name="Kohler A."/>
            <person name="Daghino S."/>
            <person name="Barry K."/>
            <person name="Choi C."/>
            <person name="Cichocki N."/>
            <person name="Clum A."/>
            <person name="Copeland A."/>
            <person name="Hainaut M."/>
            <person name="Haridas S."/>
            <person name="Labutti K."/>
            <person name="Lindquist E."/>
            <person name="Lipzen A."/>
            <person name="Khouja H.-R."/>
            <person name="Murat C."/>
            <person name="Ohm R."/>
            <person name="Olson A."/>
            <person name="Spatafora J."/>
            <person name="Veneault-Fourrey C."/>
            <person name="Henrissat B."/>
            <person name="Grigoriev I."/>
            <person name="Martin F."/>
            <person name="Perotto S."/>
        </authorList>
    </citation>
    <scope>NUCLEOTIDE SEQUENCE [LARGE SCALE GENOMIC DNA]</scope>
    <source>
        <strain evidence="2 3">E</strain>
    </source>
</reference>
<keyword evidence="3" id="KW-1185">Reference proteome</keyword>